<dbReference type="EMBL" id="JAFJYH010000553">
    <property type="protein sequence ID" value="KAG4410935.1"/>
    <property type="molecule type" value="Genomic_DNA"/>
</dbReference>
<reference evidence="2" key="1">
    <citation type="submission" date="2021-02" db="EMBL/GenBank/DDBJ databases">
        <title>Genome sequence Cadophora malorum strain M34.</title>
        <authorList>
            <person name="Stefanovic E."/>
            <person name="Vu D."/>
            <person name="Scully C."/>
            <person name="Dijksterhuis J."/>
            <person name="Roader J."/>
            <person name="Houbraken J."/>
        </authorList>
    </citation>
    <scope>NUCLEOTIDE SEQUENCE</scope>
    <source>
        <strain evidence="2">M34</strain>
    </source>
</reference>
<dbReference type="Proteomes" id="UP000664132">
    <property type="component" value="Unassembled WGS sequence"/>
</dbReference>
<sequence length="95" mass="10941">MSDSNTRGLPADRVEEWIDNHVDVTVRYCAYHTHRNGNDDRAEQNNIRHANTHTALNILPKRIRNPSEKFRSDYRAPQSGTSGLRVFDDPSHATR</sequence>
<dbReference type="AlphaFoldDB" id="A0A8H7VZ03"/>
<feature type="region of interest" description="Disordered" evidence="1">
    <location>
        <begin position="61"/>
        <end position="95"/>
    </location>
</feature>
<proteinExistence type="predicted"/>
<feature type="compositionally biased region" description="Basic and acidic residues" evidence="1">
    <location>
        <begin position="65"/>
        <end position="74"/>
    </location>
</feature>
<comment type="caution">
    <text evidence="2">The sequence shown here is derived from an EMBL/GenBank/DDBJ whole genome shotgun (WGS) entry which is preliminary data.</text>
</comment>
<evidence type="ECO:0000313" key="3">
    <source>
        <dbReference type="Proteomes" id="UP000664132"/>
    </source>
</evidence>
<protein>
    <submittedName>
        <fullName evidence="2">Uncharacterized protein</fullName>
    </submittedName>
</protein>
<evidence type="ECO:0000313" key="2">
    <source>
        <dbReference type="EMBL" id="KAG4410935.1"/>
    </source>
</evidence>
<feature type="compositionally biased region" description="Basic and acidic residues" evidence="1">
    <location>
        <begin position="86"/>
        <end position="95"/>
    </location>
</feature>
<keyword evidence="3" id="KW-1185">Reference proteome</keyword>
<name>A0A8H7VZ03_9HELO</name>
<evidence type="ECO:0000256" key="1">
    <source>
        <dbReference type="SAM" id="MobiDB-lite"/>
    </source>
</evidence>
<accession>A0A8H7VZ03</accession>
<gene>
    <name evidence="2" type="ORF">IFR04_015933</name>
</gene>
<organism evidence="2 3">
    <name type="scientific">Cadophora malorum</name>
    <dbReference type="NCBI Taxonomy" id="108018"/>
    <lineage>
        <taxon>Eukaryota</taxon>
        <taxon>Fungi</taxon>
        <taxon>Dikarya</taxon>
        <taxon>Ascomycota</taxon>
        <taxon>Pezizomycotina</taxon>
        <taxon>Leotiomycetes</taxon>
        <taxon>Helotiales</taxon>
        <taxon>Ploettnerulaceae</taxon>
        <taxon>Cadophora</taxon>
    </lineage>
</organism>